<dbReference type="SUPFAM" id="SSF53098">
    <property type="entry name" value="Ribonuclease H-like"/>
    <property type="match status" value="1"/>
</dbReference>
<feature type="domain" description="Integrase catalytic" evidence="1">
    <location>
        <begin position="127"/>
        <end position="182"/>
    </location>
</feature>
<dbReference type="GO" id="GO:0015074">
    <property type="term" value="P:DNA integration"/>
    <property type="evidence" value="ECO:0007669"/>
    <property type="project" value="InterPro"/>
</dbReference>
<dbReference type="Gene3D" id="3.30.420.10">
    <property type="entry name" value="Ribonuclease H-like superfamily/Ribonuclease H"/>
    <property type="match status" value="1"/>
</dbReference>
<dbReference type="InterPro" id="IPR036397">
    <property type="entry name" value="RNaseH_sf"/>
</dbReference>
<gene>
    <name evidence="2" type="ORF">EPI10_028475</name>
</gene>
<reference evidence="3" key="1">
    <citation type="journal article" date="2019" name="Plant Biotechnol. J.">
        <title>Genome sequencing of the Australian wild diploid species Gossypium australe highlights disease resistance and delayed gland morphogenesis.</title>
        <authorList>
            <person name="Cai Y."/>
            <person name="Cai X."/>
            <person name="Wang Q."/>
            <person name="Wang P."/>
            <person name="Zhang Y."/>
            <person name="Cai C."/>
            <person name="Xu Y."/>
            <person name="Wang K."/>
            <person name="Zhou Z."/>
            <person name="Wang C."/>
            <person name="Geng S."/>
            <person name="Li B."/>
            <person name="Dong Q."/>
            <person name="Hou Y."/>
            <person name="Wang H."/>
            <person name="Ai P."/>
            <person name="Liu Z."/>
            <person name="Yi F."/>
            <person name="Sun M."/>
            <person name="An G."/>
            <person name="Cheng J."/>
            <person name="Zhang Y."/>
            <person name="Shi Q."/>
            <person name="Xie Y."/>
            <person name="Shi X."/>
            <person name="Chang Y."/>
            <person name="Huang F."/>
            <person name="Chen Y."/>
            <person name="Hong S."/>
            <person name="Mi L."/>
            <person name="Sun Q."/>
            <person name="Zhang L."/>
            <person name="Zhou B."/>
            <person name="Peng R."/>
            <person name="Zhang X."/>
            <person name="Liu F."/>
        </authorList>
    </citation>
    <scope>NUCLEOTIDE SEQUENCE [LARGE SCALE GENOMIC DNA]</scope>
    <source>
        <strain evidence="3">cv. PA1801</strain>
    </source>
</reference>
<dbReference type="EMBL" id="SMMG02000009">
    <property type="protein sequence ID" value="KAA3461942.1"/>
    <property type="molecule type" value="Genomic_DNA"/>
</dbReference>
<evidence type="ECO:0000313" key="3">
    <source>
        <dbReference type="Proteomes" id="UP000325315"/>
    </source>
</evidence>
<dbReference type="PANTHER" id="PTHR35046">
    <property type="entry name" value="ZINC KNUCKLE (CCHC-TYPE) FAMILY PROTEIN"/>
    <property type="match status" value="1"/>
</dbReference>
<dbReference type="InterPro" id="IPR012337">
    <property type="entry name" value="RNaseH-like_sf"/>
</dbReference>
<proteinExistence type="predicted"/>
<dbReference type="PROSITE" id="PS50994">
    <property type="entry name" value="INTEGRASE"/>
    <property type="match status" value="1"/>
</dbReference>
<dbReference type="AlphaFoldDB" id="A0A5B6UZ17"/>
<dbReference type="InterPro" id="IPR001584">
    <property type="entry name" value="Integrase_cat-core"/>
</dbReference>
<sequence length="182" mass="20945">MTQKYLNLRQHSWLELLKDYDLVIDYHPGKANIVTDALSQKSLFTLRTMNASLTLECDGSILVELIVKSPSMKCEISKFVSICLICQQVKAEDQVLSGLLQPVMIPEWKLECVNMNFFRVVVDSQKKRFVLEVVRLHGVPLSIISDHDPRFTSRFWGKLHEALGYRLNFSTTFHPQMDGQSE</sequence>
<dbReference type="OrthoDB" id="1738613at2759"/>
<keyword evidence="3" id="KW-1185">Reference proteome</keyword>
<evidence type="ECO:0000313" key="2">
    <source>
        <dbReference type="EMBL" id="KAA3461942.1"/>
    </source>
</evidence>
<dbReference type="GO" id="GO:0003676">
    <property type="term" value="F:nucleic acid binding"/>
    <property type="evidence" value="ECO:0007669"/>
    <property type="project" value="InterPro"/>
</dbReference>
<name>A0A5B6UZ17_9ROSI</name>
<comment type="caution">
    <text evidence="2">The sequence shown here is derived from an EMBL/GenBank/DDBJ whole genome shotgun (WGS) entry which is preliminary data.</text>
</comment>
<accession>A0A5B6UZ17</accession>
<organism evidence="2 3">
    <name type="scientific">Gossypium australe</name>
    <dbReference type="NCBI Taxonomy" id="47621"/>
    <lineage>
        <taxon>Eukaryota</taxon>
        <taxon>Viridiplantae</taxon>
        <taxon>Streptophyta</taxon>
        <taxon>Embryophyta</taxon>
        <taxon>Tracheophyta</taxon>
        <taxon>Spermatophyta</taxon>
        <taxon>Magnoliopsida</taxon>
        <taxon>eudicotyledons</taxon>
        <taxon>Gunneridae</taxon>
        <taxon>Pentapetalae</taxon>
        <taxon>rosids</taxon>
        <taxon>malvids</taxon>
        <taxon>Malvales</taxon>
        <taxon>Malvaceae</taxon>
        <taxon>Malvoideae</taxon>
        <taxon>Gossypium</taxon>
    </lineage>
</organism>
<evidence type="ECO:0000259" key="1">
    <source>
        <dbReference type="PROSITE" id="PS50994"/>
    </source>
</evidence>
<dbReference type="PANTHER" id="PTHR35046:SF9">
    <property type="entry name" value="RNA-DIRECTED DNA POLYMERASE"/>
    <property type="match status" value="1"/>
</dbReference>
<dbReference type="Proteomes" id="UP000325315">
    <property type="component" value="Unassembled WGS sequence"/>
</dbReference>
<protein>
    <submittedName>
        <fullName evidence="2">DNA/RNA polymerases superfamily protein</fullName>
    </submittedName>
</protein>